<dbReference type="GO" id="GO:0000009">
    <property type="term" value="F:alpha-1,6-mannosyltransferase activity"/>
    <property type="evidence" value="ECO:0007669"/>
    <property type="project" value="InterPro"/>
</dbReference>
<dbReference type="InterPro" id="IPR007315">
    <property type="entry name" value="PIG-V/Gpi18"/>
</dbReference>
<evidence type="ECO:0000256" key="9">
    <source>
        <dbReference type="ARBA" id="ARBA00022824"/>
    </source>
</evidence>
<keyword evidence="5 12" id="KW-0337">GPI-anchor biosynthesis</keyword>
<protein>
    <recommendedName>
        <fullName evidence="4 12">GPI mannosyltransferase 2</fullName>
        <ecNumber evidence="12">2.4.1.-</ecNumber>
    </recommendedName>
</protein>
<evidence type="ECO:0000313" key="14">
    <source>
        <dbReference type="Proteomes" id="UP000799770"/>
    </source>
</evidence>
<keyword evidence="9 12" id="KW-0256">Endoplasmic reticulum</keyword>
<evidence type="ECO:0000256" key="2">
    <source>
        <dbReference type="ARBA" id="ARBA00004687"/>
    </source>
</evidence>
<evidence type="ECO:0000256" key="8">
    <source>
        <dbReference type="ARBA" id="ARBA00022692"/>
    </source>
</evidence>
<keyword evidence="8 12" id="KW-0812">Transmembrane</keyword>
<dbReference type="GO" id="GO:0005789">
    <property type="term" value="C:endoplasmic reticulum membrane"/>
    <property type="evidence" value="ECO:0007669"/>
    <property type="project" value="UniProtKB-SubCell"/>
</dbReference>
<reference evidence="13" key="1">
    <citation type="journal article" date="2020" name="Stud. Mycol.">
        <title>101 Dothideomycetes genomes: a test case for predicting lifestyles and emergence of pathogens.</title>
        <authorList>
            <person name="Haridas S."/>
            <person name="Albert R."/>
            <person name="Binder M."/>
            <person name="Bloem J."/>
            <person name="Labutti K."/>
            <person name="Salamov A."/>
            <person name="Andreopoulos B."/>
            <person name="Baker S."/>
            <person name="Barry K."/>
            <person name="Bills G."/>
            <person name="Bluhm B."/>
            <person name="Cannon C."/>
            <person name="Castanera R."/>
            <person name="Culley D."/>
            <person name="Daum C."/>
            <person name="Ezra D."/>
            <person name="Gonzalez J."/>
            <person name="Henrissat B."/>
            <person name="Kuo A."/>
            <person name="Liang C."/>
            <person name="Lipzen A."/>
            <person name="Lutzoni F."/>
            <person name="Magnuson J."/>
            <person name="Mondo S."/>
            <person name="Nolan M."/>
            <person name="Ohm R."/>
            <person name="Pangilinan J."/>
            <person name="Park H.-J."/>
            <person name="Ramirez L."/>
            <person name="Alfaro M."/>
            <person name="Sun H."/>
            <person name="Tritt A."/>
            <person name="Yoshinaga Y."/>
            <person name="Zwiers L.-H."/>
            <person name="Turgeon B."/>
            <person name="Goodwin S."/>
            <person name="Spatafora J."/>
            <person name="Crous P."/>
            <person name="Grigoriev I."/>
        </authorList>
    </citation>
    <scope>NUCLEOTIDE SEQUENCE</scope>
    <source>
        <strain evidence="13">CBS 627.86</strain>
    </source>
</reference>
<comment type="function">
    <text evidence="12">Mannosyltransferase involved in glycosylphosphatidylinositol-anchor biosynthesis.</text>
</comment>
<evidence type="ECO:0000256" key="12">
    <source>
        <dbReference type="RuleBase" id="RU363112"/>
    </source>
</evidence>
<feature type="transmembrane region" description="Helical" evidence="12">
    <location>
        <begin position="315"/>
        <end position="335"/>
    </location>
</feature>
<gene>
    <name evidence="13" type="ORF">BDV96DRAFT_645406</name>
</gene>
<evidence type="ECO:0000256" key="4">
    <source>
        <dbReference type="ARBA" id="ARBA00013795"/>
    </source>
</evidence>
<dbReference type="EC" id="2.4.1.-" evidence="12"/>
<accession>A0A6A5Z9U5</accession>
<sequence length="458" mass="51398">MHNPVARLIAVFLSWKIILILFAAFSPGPGYDTSSLILLAPSKDRNVHYQSLTSVDRLLLKLFRWDALYFVKAAERGYVHEQEWAFSWAYSRILSFAVRSSSSSDHVPLLHYIRAGVIISVLCHLASVIILYRLLNLAVNHRKSKDIAFIASTLHVMSPAGLFLCSSYTEAPFSFFNFLGMLFYAQARRIEKHDNSWGLLQDTLILASGASFGAATLMRSNGLLSGLIFLFDAFCLLSHVLTFQLQAREARRLTITCIAGSLLALGFITPQVLAYKEYCVTSGLDPGARPWCSDRLPSIYSFVQTHYWNVGFLRYWTLSNLPLFCLAAPMLWLLFESSVTTLRDIERSTIRKTRPGSSDVSVKPKDTDAPFCIFPQLALPQLVLAVMAFTSFHVQIVNRLSSGYPIWYLMVAKWISDSEAEDISIGQIAKTAPRWTSRGLVMYSIVQGMLFASFLPPA</sequence>
<dbReference type="PANTHER" id="PTHR12468:SF2">
    <property type="entry name" value="GPI MANNOSYLTRANSFERASE 2"/>
    <property type="match status" value="1"/>
</dbReference>
<evidence type="ECO:0000256" key="3">
    <source>
        <dbReference type="ARBA" id="ARBA00008698"/>
    </source>
</evidence>
<dbReference type="AlphaFoldDB" id="A0A6A5Z9U5"/>
<evidence type="ECO:0000256" key="1">
    <source>
        <dbReference type="ARBA" id="ARBA00004477"/>
    </source>
</evidence>
<evidence type="ECO:0000313" key="13">
    <source>
        <dbReference type="EMBL" id="KAF2116055.1"/>
    </source>
</evidence>
<dbReference type="GO" id="GO:0031501">
    <property type="term" value="C:mannosyltransferase complex"/>
    <property type="evidence" value="ECO:0007669"/>
    <property type="project" value="TreeGrafter"/>
</dbReference>
<evidence type="ECO:0000256" key="6">
    <source>
        <dbReference type="ARBA" id="ARBA00022676"/>
    </source>
</evidence>
<feature type="transmembrane region" description="Helical" evidence="12">
    <location>
        <begin position="223"/>
        <end position="241"/>
    </location>
</feature>
<keyword evidence="6 12" id="KW-0328">Glycosyltransferase</keyword>
<comment type="subcellular location">
    <subcellularLocation>
        <location evidence="1 12">Endoplasmic reticulum membrane</location>
        <topology evidence="1 12">Multi-pass membrane protein</topology>
    </subcellularLocation>
</comment>
<comment type="similarity">
    <text evidence="3 12">Belongs to the PIGV family.</text>
</comment>
<keyword evidence="10 12" id="KW-1133">Transmembrane helix</keyword>
<evidence type="ECO:0000256" key="5">
    <source>
        <dbReference type="ARBA" id="ARBA00022502"/>
    </source>
</evidence>
<dbReference type="Proteomes" id="UP000799770">
    <property type="component" value="Unassembled WGS sequence"/>
</dbReference>
<evidence type="ECO:0000256" key="7">
    <source>
        <dbReference type="ARBA" id="ARBA00022679"/>
    </source>
</evidence>
<evidence type="ECO:0000256" key="10">
    <source>
        <dbReference type="ARBA" id="ARBA00022989"/>
    </source>
</evidence>
<feature type="transmembrane region" description="Helical" evidence="12">
    <location>
        <begin position="112"/>
        <end position="135"/>
    </location>
</feature>
<evidence type="ECO:0000256" key="11">
    <source>
        <dbReference type="ARBA" id="ARBA00023136"/>
    </source>
</evidence>
<proteinExistence type="inferred from homology"/>
<dbReference type="GO" id="GO:0004376">
    <property type="term" value="F:GPI mannosyltransferase activity"/>
    <property type="evidence" value="ECO:0007669"/>
    <property type="project" value="InterPro"/>
</dbReference>
<dbReference type="OrthoDB" id="10252502at2759"/>
<feature type="transmembrane region" description="Helical" evidence="12">
    <location>
        <begin position="147"/>
        <end position="165"/>
    </location>
</feature>
<feature type="transmembrane region" description="Helical" evidence="12">
    <location>
        <begin position="253"/>
        <end position="273"/>
    </location>
</feature>
<comment type="pathway">
    <text evidence="2 12">Glycolipid biosynthesis; glycosylphosphatidylinositol-anchor biosynthesis.</text>
</comment>
<dbReference type="GO" id="GO:0006506">
    <property type="term" value="P:GPI anchor biosynthetic process"/>
    <property type="evidence" value="ECO:0007669"/>
    <property type="project" value="UniProtKB-UniPathway"/>
</dbReference>
<dbReference type="Pfam" id="PF04188">
    <property type="entry name" value="Mannosyl_trans2"/>
    <property type="match status" value="1"/>
</dbReference>
<feature type="transmembrane region" description="Helical" evidence="12">
    <location>
        <begin position="5"/>
        <end position="25"/>
    </location>
</feature>
<comment type="caution">
    <text evidence="12">Lacks conserved residue(s) required for the propagation of feature annotation.</text>
</comment>
<dbReference type="PANTHER" id="PTHR12468">
    <property type="entry name" value="GPI MANNOSYLTRANSFERASE 2"/>
    <property type="match status" value="1"/>
</dbReference>
<dbReference type="UniPathway" id="UPA00196"/>
<name>A0A6A5Z9U5_9PLEO</name>
<keyword evidence="14" id="KW-1185">Reference proteome</keyword>
<keyword evidence="11 12" id="KW-0472">Membrane</keyword>
<dbReference type="EMBL" id="ML977321">
    <property type="protein sequence ID" value="KAF2116055.1"/>
    <property type="molecule type" value="Genomic_DNA"/>
</dbReference>
<organism evidence="13 14">
    <name type="scientific">Lophiotrema nucula</name>
    <dbReference type="NCBI Taxonomy" id="690887"/>
    <lineage>
        <taxon>Eukaryota</taxon>
        <taxon>Fungi</taxon>
        <taxon>Dikarya</taxon>
        <taxon>Ascomycota</taxon>
        <taxon>Pezizomycotina</taxon>
        <taxon>Dothideomycetes</taxon>
        <taxon>Pleosporomycetidae</taxon>
        <taxon>Pleosporales</taxon>
        <taxon>Lophiotremataceae</taxon>
        <taxon>Lophiotrema</taxon>
    </lineage>
</organism>
<keyword evidence="7 12" id="KW-0808">Transferase</keyword>